<dbReference type="EMBL" id="KE344918">
    <property type="protein sequence ID" value="EXB86675.1"/>
    <property type="molecule type" value="Genomic_DNA"/>
</dbReference>
<sequence>MPHRTKVQTICRNSSLLKQHSSTKPKRETRNPIQTICKIMSSTPVAALNHTGAVVTPEIAEHVLAHFQNAGLLFQWTAKQRGYSHSVRAPHAAIESLANI</sequence>
<organism evidence="2 3">
    <name type="scientific">Morus notabilis</name>
    <dbReference type="NCBI Taxonomy" id="981085"/>
    <lineage>
        <taxon>Eukaryota</taxon>
        <taxon>Viridiplantae</taxon>
        <taxon>Streptophyta</taxon>
        <taxon>Embryophyta</taxon>
        <taxon>Tracheophyta</taxon>
        <taxon>Spermatophyta</taxon>
        <taxon>Magnoliopsida</taxon>
        <taxon>eudicotyledons</taxon>
        <taxon>Gunneridae</taxon>
        <taxon>Pentapetalae</taxon>
        <taxon>rosids</taxon>
        <taxon>fabids</taxon>
        <taxon>Rosales</taxon>
        <taxon>Moraceae</taxon>
        <taxon>Moreae</taxon>
        <taxon>Morus</taxon>
    </lineage>
</organism>
<evidence type="ECO:0000313" key="3">
    <source>
        <dbReference type="Proteomes" id="UP000030645"/>
    </source>
</evidence>
<dbReference type="Proteomes" id="UP000030645">
    <property type="component" value="Unassembled WGS sequence"/>
</dbReference>
<dbReference type="eggNOG" id="KOG4197">
    <property type="taxonomic scope" value="Eukaryota"/>
</dbReference>
<protein>
    <submittedName>
        <fullName evidence="2">Uncharacterized protein</fullName>
    </submittedName>
</protein>
<name>W9REL3_9ROSA</name>
<dbReference type="AlphaFoldDB" id="W9REL3"/>
<evidence type="ECO:0000313" key="2">
    <source>
        <dbReference type="EMBL" id="EXB86675.1"/>
    </source>
</evidence>
<reference evidence="3" key="1">
    <citation type="submission" date="2013-01" db="EMBL/GenBank/DDBJ databases">
        <title>Draft Genome Sequence of a Mulberry Tree, Morus notabilis C.K. Schneid.</title>
        <authorList>
            <person name="He N."/>
            <person name="Zhao S."/>
        </authorList>
    </citation>
    <scope>NUCLEOTIDE SEQUENCE</scope>
</reference>
<evidence type="ECO:0000256" key="1">
    <source>
        <dbReference type="SAM" id="MobiDB-lite"/>
    </source>
</evidence>
<proteinExistence type="predicted"/>
<feature type="compositionally biased region" description="Polar residues" evidence="1">
    <location>
        <begin position="7"/>
        <end position="22"/>
    </location>
</feature>
<keyword evidence="3" id="KW-1185">Reference proteome</keyword>
<feature type="region of interest" description="Disordered" evidence="1">
    <location>
        <begin position="1"/>
        <end position="31"/>
    </location>
</feature>
<accession>W9REL3</accession>
<gene>
    <name evidence="2" type="ORF">L484_013206</name>
</gene>
<dbReference type="STRING" id="981085.W9REL3"/>